<sequence>MNAFMDVNIWMIVGFLLAAYSVVANDSLQTLGTYISSNKKRTPKAVQMLFICTVTIIVLMMGWFLKDGDPAWGRLSVPGKEFPLPEPFNWVYILPPIAVLALTQWGAPVSTSFLVLSSFKPANIGKLLNSSLTGYVLAFCVGLAAYGLGMWLLERWVFRRTQEGKDFNKVWYVLQWFSTGFLWSMWLVQDLANIFVFLPRKLDFFPMAICTAVLCVGLCVLVATGGGPIQGVLRSKTNTSDLRSATVIDFFFGLCLLYKAFLSTFPLSTTWVFLGLIGGREIALRIKEQEFETVFTNRESGNLAKIIGSDLWKAFVGVVVSLVIALSIQPLVQLTGGSTLQQTGHVSGAVFRGRFFIWFV</sequence>
<keyword evidence="1" id="KW-1133">Transmembrane helix</keyword>
<dbReference type="EMBL" id="BX569691">
    <property type="protein sequence ID" value="CAE07387.1"/>
    <property type="molecule type" value="Genomic_DNA"/>
</dbReference>
<gene>
    <name evidence="2" type="ordered locus">SYNW0872</name>
</gene>
<name>Q7U7V8_PARMW</name>
<feature type="transmembrane region" description="Helical" evidence="1">
    <location>
        <begin position="7"/>
        <end position="24"/>
    </location>
</feature>
<organism evidence="2 3">
    <name type="scientific">Parasynechococcus marenigrum (strain WH8102)</name>
    <dbReference type="NCBI Taxonomy" id="84588"/>
    <lineage>
        <taxon>Bacteria</taxon>
        <taxon>Bacillati</taxon>
        <taxon>Cyanobacteriota</taxon>
        <taxon>Cyanophyceae</taxon>
        <taxon>Synechococcales</taxon>
        <taxon>Prochlorococcaceae</taxon>
        <taxon>Parasynechococcus</taxon>
        <taxon>Parasynechococcus marenigrum</taxon>
    </lineage>
</organism>
<dbReference type="STRING" id="84588.SYNW0872"/>
<dbReference type="KEGG" id="syw:SYNW0872"/>
<accession>Q7U7V8</accession>
<feature type="transmembrane region" description="Helical" evidence="1">
    <location>
        <begin position="173"/>
        <end position="198"/>
    </location>
</feature>
<feature type="transmembrane region" description="Helical" evidence="1">
    <location>
        <begin position="45"/>
        <end position="65"/>
    </location>
</feature>
<dbReference type="AlphaFoldDB" id="Q7U7V8"/>
<dbReference type="Proteomes" id="UP000001422">
    <property type="component" value="Chromosome"/>
</dbReference>
<dbReference type="RefSeq" id="WP_011127737.1">
    <property type="nucleotide sequence ID" value="NC_005070.1"/>
</dbReference>
<keyword evidence="1" id="KW-0472">Membrane</keyword>
<evidence type="ECO:0000256" key="1">
    <source>
        <dbReference type="SAM" id="Phobius"/>
    </source>
</evidence>
<dbReference type="HOGENOM" id="CLU_730946_0_0_3"/>
<evidence type="ECO:0000313" key="2">
    <source>
        <dbReference type="EMBL" id="CAE07387.1"/>
    </source>
</evidence>
<feature type="transmembrane region" description="Helical" evidence="1">
    <location>
        <begin position="205"/>
        <end position="230"/>
    </location>
</feature>
<keyword evidence="1" id="KW-0812">Transmembrane</keyword>
<feature type="transmembrane region" description="Helical" evidence="1">
    <location>
        <begin position="250"/>
        <end position="277"/>
    </location>
</feature>
<feature type="transmembrane region" description="Helical" evidence="1">
    <location>
        <begin position="127"/>
        <end position="153"/>
    </location>
</feature>
<keyword evidence="3" id="KW-1185">Reference proteome</keyword>
<protein>
    <submittedName>
        <fullName evidence="2">Conserved hypothetical</fullName>
    </submittedName>
</protein>
<reference evidence="2 3" key="1">
    <citation type="journal article" date="2003" name="Nature">
        <title>The genome of a motile marine Synechococcus.</title>
        <authorList>
            <person name="Palenik B."/>
            <person name="Brahamsha B."/>
            <person name="Larimer F."/>
            <person name="Land M."/>
            <person name="Hauser L."/>
            <person name="Chain P."/>
            <person name="Lamerdin J."/>
            <person name="Regala W."/>
            <person name="Allen E.A."/>
            <person name="McCarren J."/>
            <person name="Paulsen I."/>
            <person name="Dufresne A."/>
            <person name="Partensky F."/>
            <person name="Webb E."/>
            <person name="Waterbury J."/>
        </authorList>
    </citation>
    <scope>NUCLEOTIDE SEQUENCE [LARGE SCALE GENOMIC DNA]</scope>
    <source>
        <strain evidence="2 3">WH8102</strain>
    </source>
</reference>
<feature type="transmembrane region" description="Helical" evidence="1">
    <location>
        <begin position="90"/>
        <end position="115"/>
    </location>
</feature>
<evidence type="ECO:0000313" key="3">
    <source>
        <dbReference type="Proteomes" id="UP000001422"/>
    </source>
</evidence>
<proteinExistence type="predicted"/>
<dbReference type="eggNOG" id="COG0683">
    <property type="taxonomic scope" value="Bacteria"/>
</dbReference>